<organism evidence="8 9">
    <name type="scientific">Cochliobolus carbonum (strain 26-R-13)</name>
    <name type="common">Maize leaf spot fungus</name>
    <name type="synonym">Bipolaris zeicola</name>
    <dbReference type="NCBI Taxonomy" id="930089"/>
    <lineage>
        <taxon>Eukaryota</taxon>
        <taxon>Fungi</taxon>
        <taxon>Dikarya</taxon>
        <taxon>Ascomycota</taxon>
        <taxon>Pezizomycotina</taxon>
        <taxon>Dothideomycetes</taxon>
        <taxon>Pleosporomycetidae</taxon>
        <taxon>Pleosporales</taxon>
        <taxon>Pleosporineae</taxon>
        <taxon>Pleosporaceae</taxon>
        <taxon>Bipolaris</taxon>
    </lineage>
</organism>
<dbReference type="GeneID" id="19149192"/>
<proteinExistence type="predicted"/>
<evidence type="ECO:0000256" key="1">
    <source>
        <dbReference type="ARBA" id="ARBA00022833"/>
    </source>
</evidence>
<keyword evidence="1" id="KW-0862">Zinc</keyword>
<dbReference type="CDD" id="cd12148">
    <property type="entry name" value="fungal_TF_MHR"/>
    <property type="match status" value="1"/>
</dbReference>
<dbReference type="AlphaFoldDB" id="W6YDZ9"/>
<name>W6YDZ9_COCC2</name>
<sequence>MDENRDRVQVSYRRHQPRKACDVIKPTSQQEQSSNPPTLTSHQNDRDAIEQDDAADSIQDRLAHARNCLSRFFGEGITAQDWNLFDLEDSFRVAYTGTNVSNLAQLVRLHLALRSLPANFLSLSLGEMSTSVPQMHDFGWHANGDTSVEMTMPETARHYPYPPIRTLPQWTPAPESLPFSRDTLADVSSFPAQEVRDALVKAYFDNVHPSFPIISQSAFMESYTNPQDPPHVLFRRASMLYHLRHETDRAQLIQAAFLFTWHVSDGDMVASGPWYWSGVAARVGCGLGAHRKSSVLPNWVSSMYRRCWWAAFISDVFSALETGRPCTVRAEDIDQVLMSVEEVTNLHLPGAVSSDLDPRPYFLNRMVQLALIGVDVLSANAPARTEPVDVSKITTRLAVWALQGLSTASTDHDDSLSCLLRIHYNLMLLYFHRALSTNTSSQEICAVSAHGILMSFEKLAAMGYIAQCPFIGVGAAAAVGIQTVNDIRTTIGKGHHLLATESINRLSRLLRLLERLAEYWPNAESVLTIFFKGSLLGKQVVVPEDHTDWTTLLFGLSNPHFSKMNFQQSWLDVGNINEI</sequence>
<reference evidence="8 9" key="1">
    <citation type="journal article" date="2013" name="PLoS Genet.">
        <title>Comparative genome structure, secondary metabolite, and effector coding capacity across Cochliobolus pathogens.</title>
        <authorList>
            <person name="Condon B.J."/>
            <person name="Leng Y."/>
            <person name="Wu D."/>
            <person name="Bushley K.E."/>
            <person name="Ohm R.A."/>
            <person name="Otillar R."/>
            <person name="Martin J."/>
            <person name="Schackwitz W."/>
            <person name="Grimwood J."/>
            <person name="MohdZainudin N."/>
            <person name="Xue C."/>
            <person name="Wang R."/>
            <person name="Manning V.A."/>
            <person name="Dhillon B."/>
            <person name="Tu Z.J."/>
            <person name="Steffenson B.J."/>
            <person name="Salamov A."/>
            <person name="Sun H."/>
            <person name="Lowry S."/>
            <person name="LaButti K."/>
            <person name="Han J."/>
            <person name="Copeland A."/>
            <person name="Lindquist E."/>
            <person name="Barry K."/>
            <person name="Schmutz J."/>
            <person name="Baker S.E."/>
            <person name="Ciuffetti L.M."/>
            <person name="Grigoriev I.V."/>
            <person name="Zhong S."/>
            <person name="Turgeon B.G."/>
        </authorList>
    </citation>
    <scope>NUCLEOTIDE SEQUENCE [LARGE SCALE GENOMIC DNA]</scope>
    <source>
        <strain evidence="8 9">26-R-13</strain>
    </source>
</reference>
<evidence type="ECO:0000256" key="3">
    <source>
        <dbReference type="ARBA" id="ARBA00023125"/>
    </source>
</evidence>
<evidence type="ECO:0000256" key="4">
    <source>
        <dbReference type="ARBA" id="ARBA00023163"/>
    </source>
</evidence>
<dbReference type="Pfam" id="PF04082">
    <property type="entry name" value="Fungal_trans"/>
    <property type="match status" value="1"/>
</dbReference>
<evidence type="ECO:0000256" key="2">
    <source>
        <dbReference type="ARBA" id="ARBA00023015"/>
    </source>
</evidence>
<evidence type="ECO:0000259" key="7">
    <source>
        <dbReference type="SMART" id="SM00906"/>
    </source>
</evidence>
<gene>
    <name evidence="8" type="ORF">COCCADRAFT_40201</name>
</gene>
<dbReference type="Proteomes" id="UP000053841">
    <property type="component" value="Unassembled WGS sequence"/>
</dbReference>
<dbReference type="eggNOG" id="ENOG502RS2Q">
    <property type="taxonomic scope" value="Eukaryota"/>
</dbReference>
<dbReference type="HOGENOM" id="CLU_006329_4_1_1"/>
<feature type="compositionally biased region" description="Polar residues" evidence="6">
    <location>
        <begin position="26"/>
        <end position="42"/>
    </location>
</feature>
<dbReference type="PANTHER" id="PTHR47171:SF4">
    <property type="entry name" value="ACETAMIDASE REGULATORY PROTEIN"/>
    <property type="match status" value="1"/>
</dbReference>
<evidence type="ECO:0000256" key="5">
    <source>
        <dbReference type="ARBA" id="ARBA00023242"/>
    </source>
</evidence>
<accession>W6YDZ9</accession>
<dbReference type="GO" id="GO:0006351">
    <property type="term" value="P:DNA-templated transcription"/>
    <property type="evidence" value="ECO:0007669"/>
    <property type="project" value="InterPro"/>
</dbReference>
<protein>
    <recommendedName>
        <fullName evidence="7">Xylanolytic transcriptional activator regulatory domain-containing protein</fullName>
    </recommendedName>
</protein>
<dbReference type="InterPro" id="IPR052073">
    <property type="entry name" value="Amide_Lactam_Regulators"/>
</dbReference>
<evidence type="ECO:0000256" key="6">
    <source>
        <dbReference type="SAM" id="MobiDB-lite"/>
    </source>
</evidence>
<dbReference type="OrthoDB" id="4161332at2759"/>
<feature type="domain" description="Xylanolytic transcriptional activator regulatory" evidence="7">
    <location>
        <begin position="273"/>
        <end position="344"/>
    </location>
</feature>
<feature type="region of interest" description="Disordered" evidence="6">
    <location>
        <begin position="1"/>
        <end position="45"/>
    </location>
</feature>
<dbReference type="RefSeq" id="XP_007716279.1">
    <property type="nucleotide sequence ID" value="XM_007718089.1"/>
</dbReference>
<keyword evidence="4" id="KW-0804">Transcription</keyword>
<evidence type="ECO:0000313" key="9">
    <source>
        <dbReference type="Proteomes" id="UP000053841"/>
    </source>
</evidence>
<dbReference type="GO" id="GO:0003677">
    <property type="term" value="F:DNA binding"/>
    <property type="evidence" value="ECO:0007669"/>
    <property type="project" value="UniProtKB-KW"/>
</dbReference>
<dbReference type="EMBL" id="KI964749">
    <property type="protein sequence ID" value="EUC29406.1"/>
    <property type="molecule type" value="Genomic_DNA"/>
</dbReference>
<keyword evidence="3" id="KW-0238">DNA-binding</keyword>
<dbReference type="PANTHER" id="PTHR47171">
    <property type="entry name" value="FARA-RELATED"/>
    <property type="match status" value="1"/>
</dbReference>
<keyword evidence="5" id="KW-0539">Nucleus</keyword>
<keyword evidence="2" id="KW-0805">Transcription regulation</keyword>
<dbReference type="InterPro" id="IPR007219">
    <property type="entry name" value="XnlR_reg_dom"/>
</dbReference>
<dbReference type="SMART" id="SM00906">
    <property type="entry name" value="Fungal_trans"/>
    <property type="match status" value="1"/>
</dbReference>
<evidence type="ECO:0000313" key="8">
    <source>
        <dbReference type="EMBL" id="EUC29406.1"/>
    </source>
</evidence>
<dbReference type="GO" id="GO:0008270">
    <property type="term" value="F:zinc ion binding"/>
    <property type="evidence" value="ECO:0007669"/>
    <property type="project" value="InterPro"/>
</dbReference>
<keyword evidence="9" id="KW-1185">Reference proteome</keyword>
<dbReference type="KEGG" id="bze:COCCADRAFT_40201"/>